<evidence type="ECO:0000313" key="10">
    <source>
        <dbReference type="Proteomes" id="UP000033115"/>
    </source>
</evidence>
<dbReference type="RefSeq" id="WP_029161534.1">
    <property type="nucleotide sequence ID" value="NZ_CP009933.1"/>
</dbReference>
<dbReference type="Gene3D" id="3.40.980.10">
    <property type="entry name" value="MoaB/Mog-like domain"/>
    <property type="match status" value="1"/>
</dbReference>
<evidence type="ECO:0000256" key="4">
    <source>
        <dbReference type="ARBA" id="ARBA00021108"/>
    </source>
</evidence>
<evidence type="ECO:0000256" key="2">
    <source>
        <dbReference type="ARBA" id="ARBA00010763"/>
    </source>
</evidence>
<dbReference type="GO" id="GO:0061599">
    <property type="term" value="F:molybdopterin molybdotransferase activity"/>
    <property type="evidence" value="ECO:0007669"/>
    <property type="project" value="UniProtKB-UniRule"/>
</dbReference>
<dbReference type="NCBIfam" id="NF045515">
    <property type="entry name" value="Glp_gephyrin"/>
    <property type="match status" value="1"/>
</dbReference>
<dbReference type="GO" id="GO:0005829">
    <property type="term" value="C:cytosol"/>
    <property type="evidence" value="ECO:0007669"/>
    <property type="project" value="TreeGrafter"/>
</dbReference>
<dbReference type="GO" id="GO:0046872">
    <property type="term" value="F:metal ion binding"/>
    <property type="evidence" value="ECO:0007669"/>
    <property type="project" value="UniProtKB-UniRule"/>
</dbReference>
<comment type="similarity">
    <text evidence="2 7">Belongs to the MoeA family.</text>
</comment>
<dbReference type="InterPro" id="IPR036688">
    <property type="entry name" value="MoeA_C_domain_IV_sf"/>
</dbReference>
<dbReference type="InterPro" id="IPR005110">
    <property type="entry name" value="MoeA_linker/N"/>
</dbReference>
<comment type="cofactor">
    <cofactor evidence="7">
        <name>Mg(2+)</name>
        <dbReference type="ChEBI" id="CHEBI:18420"/>
    </cofactor>
</comment>
<dbReference type="PANTHER" id="PTHR10192">
    <property type="entry name" value="MOLYBDOPTERIN BIOSYNTHESIS PROTEIN"/>
    <property type="match status" value="1"/>
</dbReference>
<organism evidence="9 10">
    <name type="scientific">Clostridium scatologenes</name>
    <dbReference type="NCBI Taxonomy" id="1548"/>
    <lineage>
        <taxon>Bacteria</taxon>
        <taxon>Bacillati</taxon>
        <taxon>Bacillota</taxon>
        <taxon>Clostridia</taxon>
        <taxon>Eubacteriales</taxon>
        <taxon>Clostridiaceae</taxon>
        <taxon>Clostridium</taxon>
    </lineage>
</organism>
<feature type="domain" description="MoaB/Mog" evidence="8">
    <location>
        <begin position="182"/>
        <end position="320"/>
    </location>
</feature>
<dbReference type="AlphaFoldDB" id="A0A0E3M8I9"/>
<dbReference type="GO" id="GO:0006777">
    <property type="term" value="P:Mo-molybdopterin cofactor biosynthetic process"/>
    <property type="evidence" value="ECO:0007669"/>
    <property type="project" value="UniProtKB-UniRule"/>
</dbReference>
<keyword evidence="10" id="KW-1185">Reference proteome</keyword>
<gene>
    <name evidence="9" type="ORF">CSCA_2750</name>
</gene>
<dbReference type="Pfam" id="PF00994">
    <property type="entry name" value="MoCF_biosynth"/>
    <property type="match status" value="1"/>
</dbReference>
<dbReference type="Gene3D" id="3.90.105.10">
    <property type="entry name" value="Molybdopterin biosynthesis moea protein, domain 2"/>
    <property type="match status" value="1"/>
</dbReference>
<dbReference type="Pfam" id="PF03453">
    <property type="entry name" value="MoeA_N"/>
    <property type="match status" value="1"/>
</dbReference>
<dbReference type="EMBL" id="CP009933">
    <property type="protein sequence ID" value="AKA69875.1"/>
    <property type="molecule type" value="Genomic_DNA"/>
</dbReference>
<evidence type="ECO:0000313" key="9">
    <source>
        <dbReference type="EMBL" id="AKA69875.1"/>
    </source>
</evidence>
<keyword evidence="7" id="KW-0808">Transferase</keyword>
<comment type="catalytic activity">
    <reaction evidence="6">
        <text>adenylyl-molybdopterin + molybdate = Mo-molybdopterin + AMP + H(+)</text>
        <dbReference type="Rhea" id="RHEA:35047"/>
        <dbReference type="ChEBI" id="CHEBI:15378"/>
        <dbReference type="ChEBI" id="CHEBI:36264"/>
        <dbReference type="ChEBI" id="CHEBI:62727"/>
        <dbReference type="ChEBI" id="CHEBI:71302"/>
        <dbReference type="ChEBI" id="CHEBI:456215"/>
        <dbReference type="EC" id="2.10.1.1"/>
    </reaction>
</comment>
<accession>A0A0E3M8I9</accession>
<evidence type="ECO:0000256" key="3">
    <source>
        <dbReference type="ARBA" id="ARBA00013269"/>
    </source>
</evidence>
<evidence type="ECO:0000259" key="8">
    <source>
        <dbReference type="SMART" id="SM00852"/>
    </source>
</evidence>
<name>A0A0E3M8I9_CLOSL</name>
<evidence type="ECO:0000256" key="6">
    <source>
        <dbReference type="ARBA" id="ARBA00047317"/>
    </source>
</evidence>
<keyword evidence="7" id="KW-0479">Metal-binding</keyword>
<dbReference type="Gene3D" id="2.40.340.10">
    <property type="entry name" value="MoeA, C-terminal, domain IV"/>
    <property type="match status" value="1"/>
</dbReference>
<dbReference type="PANTHER" id="PTHR10192:SF5">
    <property type="entry name" value="GEPHYRIN"/>
    <property type="match status" value="1"/>
</dbReference>
<dbReference type="EC" id="2.10.1.1" evidence="3 7"/>
<evidence type="ECO:0000256" key="1">
    <source>
        <dbReference type="ARBA" id="ARBA00002901"/>
    </source>
</evidence>
<comment type="function">
    <text evidence="1 7">Catalyzes the insertion of molybdate into adenylated molybdopterin with the concomitant release of AMP.</text>
</comment>
<evidence type="ECO:0000256" key="5">
    <source>
        <dbReference type="ARBA" id="ARBA00022505"/>
    </source>
</evidence>
<dbReference type="SUPFAM" id="SSF63882">
    <property type="entry name" value="MoeA N-terminal region -like"/>
    <property type="match status" value="1"/>
</dbReference>
<sequence length="407" mass="45564">MLKIELEKAIELITESIKEIERFEEIKLIDAGGRIIYEDIYAPMNNPPFDRSPLDGYALIAEDTKGASKENIKKLTVVDCIFAGGYSEKTLKRGQAARIMTGAKIPKGANCVIKQEKTDYGEDEVEIYQELNKYDNYCFKGEDIKKGDLLVKKDELINYVHQGVLASMGISKVKVKAKPRIVLIVTGDEVRAPGQTLKEGKIYDSNLHLIYSRLNEFGLPPVISQIIEDNGEKVGEKIQEIVDEVDLIITTGGVSVGEKDILHDAFKLIGAERIFWKVNLKPGTPVMYSLYKNKPIISLSGNPFAALINFELLVRPALSKISGNKNLQYKRASAIMKNEFNKPSMTRRFIRAYFNNGKVSFIQNSKEKLEILEVAAILHDIGIKESERKYSSSAAKYQGNGRTSCSI</sequence>
<reference evidence="9 10" key="1">
    <citation type="journal article" date="2015" name="J. Biotechnol.">
        <title>Complete genome sequence of a malodorant-producing acetogen, Clostridium scatologenes ATCC 25775(T).</title>
        <authorList>
            <person name="Zhu Z."/>
            <person name="Guo T."/>
            <person name="Zheng H."/>
            <person name="Song T."/>
            <person name="Ouyang P."/>
            <person name="Xie J."/>
        </authorList>
    </citation>
    <scope>NUCLEOTIDE SEQUENCE [LARGE SCALE GENOMIC DNA]</scope>
    <source>
        <strain evidence="9 10">ATCC 25775</strain>
    </source>
</reference>
<keyword evidence="5 7" id="KW-0500">Molybdenum</keyword>
<comment type="pathway">
    <text evidence="7">Cofactor biosynthesis; molybdopterin biosynthesis.</text>
</comment>
<dbReference type="SMART" id="SM00852">
    <property type="entry name" value="MoCF_biosynth"/>
    <property type="match status" value="1"/>
</dbReference>
<dbReference type="STRING" id="1548.CSCA_2750"/>
<dbReference type="InterPro" id="IPR001453">
    <property type="entry name" value="MoaB/Mog_dom"/>
</dbReference>
<keyword evidence="7" id="KW-0460">Magnesium</keyword>
<keyword evidence="7" id="KW-0501">Molybdenum cofactor biosynthesis</keyword>
<dbReference type="InterPro" id="IPR036425">
    <property type="entry name" value="MoaB/Mog-like_dom_sf"/>
</dbReference>
<proteinExistence type="inferred from homology"/>
<dbReference type="InterPro" id="IPR036135">
    <property type="entry name" value="MoeA_linker/N_sf"/>
</dbReference>
<dbReference type="NCBIfam" id="TIGR00177">
    <property type="entry name" value="molyb_syn"/>
    <property type="match status" value="1"/>
</dbReference>
<dbReference type="Proteomes" id="UP000033115">
    <property type="component" value="Chromosome"/>
</dbReference>
<dbReference type="InterPro" id="IPR038987">
    <property type="entry name" value="MoeA-like"/>
</dbReference>
<protein>
    <recommendedName>
        <fullName evidence="4 7">Molybdopterin molybdenumtransferase</fullName>
        <ecNumber evidence="3 7">2.10.1.1</ecNumber>
    </recommendedName>
</protein>
<dbReference type="KEGG" id="csq:CSCA_2750"/>
<dbReference type="SUPFAM" id="SSF53218">
    <property type="entry name" value="Molybdenum cofactor biosynthesis proteins"/>
    <property type="match status" value="1"/>
</dbReference>
<dbReference type="CDD" id="cd00887">
    <property type="entry name" value="MoeA"/>
    <property type="match status" value="1"/>
</dbReference>
<evidence type="ECO:0000256" key="7">
    <source>
        <dbReference type="RuleBase" id="RU365090"/>
    </source>
</evidence>
<dbReference type="UniPathway" id="UPA00344"/>
<dbReference type="Gene3D" id="2.170.190.11">
    <property type="entry name" value="Molybdopterin biosynthesis moea protein, domain 3"/>
    <property type="match status" value="1"/>
</dbReference>
<dbReference type="HOGENOM" id="CLU_010186_7_2_9"/>